<name>A0A5F2AYD1_9LEPT</name>
<comment type="caution">
    <text evidence="5">The sequence shown here is derived from an EMBL/GenBank/DDBJ whole genome shotgun (WGS) entry which is preliminary data.</text>
</comment>
<protein>
    <submittedName>
        <fullName evidence="5">Helix-turn-helix domain-containing protein</fullName>
    </submittedName>
</protein>
<proteinExistence type="predicted"/>
<keyword evidence="2" id="KW-0238">DNA-binding</keyword>
<dbReference type="GO" id="GO:0003700">
    <property type="term" value="F:DNA-binding transcription factor activity"/>
    <property type="evidence" value="ECO:0007669"/>
    <property type="project" value="InterPro"/>
</dbReference>
<dbReference type="GO" id="GO:0043565">
    <property type="term" value="F:sequence-specific DNA binding"/>
    <property type="evidence" value="ECO:0007669"/>
    <property type="project" value="InterPro"/>
</dbReference>
<dbReference type="SMART" id="SM00342">
    <property type="entry name" value="HTH_ARAC"/>
    <property type="match status" value="1"/>
</dbReference>
<dbReference type="InterPro" id="IPR003313">
    <property type="entry name" value="AraC-bd"/>
</dbReference>
<dbReference type="InterPro" id="IPR009057">
    <property type="entry name" value="Homeodomain-like_sf"/>
</dbReference>
<dbReference type="EMBL" id="RQGN01000101">
    <property type="protein sequence ID" value="TGL93102.1"/>
    <property type="molecule type" value="Genomic_DNA"/>
</dbReference>
<dbReference type="InterPro" id="IPR018060">
    <property type="entry name" value="HTH_AraC"/>
</dbReference>
<evidence type="ECO:0000259" key="4">
    <source>
        <dbReference type="PROSITE" id="PS01124"/>
    </source>
</evidence>
<organism evidence="5 6">
    <name type="scientific">Leptospira barantonii</name>
    <dbReference type="NCBI Taxonomy" id="2023184"/>
    <lineage>
        <taxon>Bacteria</taxon>
        <taxon>Pseudomonadati</taxon>
        <taxon>Spirochaetota</taxon>
        <taxon>Spirochaetia</taxon>
        <taxon>Leptospirales</taxon>
        <taxon>Leptospiraceae</taxon>
        <taxon>Leptospira</taxon>
    </lineage>
</organism>
<dbReference type="AlphaFoldDB" id="A0A5F2AYD1"/>
<evidence type="ECO:0000256" key="2">
    <source>
        <dbReference type="ARBA" id="ARBA00023125"/>
    </source>
</evidence>
<dbReference type="InterPro" id="IPR020449">
    <property type="entry name" value="Tscrpt_reg_AraC-type_HTH"/>
</dbReference>
<dbReference type="Gene3D" id="2.60.120.10">
    <property type="entry name" value="Jelly Rolls"/>
    <property type="match status" value="1"/>
</dbReference>
<evidence type="ECO:0000256" key="1">
    <source>
        <dbReference type="ARBA" id="ARBA00023015"/>
    </source>
</evidence>
<feature type="domain" description="HTH araC/xylS-type" evidence="4">
    <location>
        <begin position="189"/>
        <end position="287"/>
    </location>
</feature>
<dbReference type="PRINTS" id="PR00032">
    <property type="entry name" value="HTHARAC"/>
</dbReference>
<dbReference type="InterPro" id="IPR014710">
    <property type="entry name" value="RmlC-like_jellyroll"/>
</dbReference>
<dbReference type="Proteomes" id="UP000298429">
    <property type="component" value="Unassembled WGS sequence"/>
</dbReference>
<dbReference type="PANTHER" id="PTHR43280">
    <property type="entry name" value="ARAC-FAMILY TRANSCRIPTIONAL REGULATOR"/>
    <property type="match status" value="1"/>
</dbReference>
<evidence type="ECO:0000256" key="3">
    <source>
        <dbReference type="ARBA" id="ARBA00023163"/>
    </source>
</evidence>
<keyword evidence="3" id="KW-0804">Transcription</keyword>
<dbReference type="InterPro" id="IPR037923">
    <property type="entry name" value="HTH-like"/>
</dbReference>
<dbReference type="Pfam" id="PF02311">
    <property type="entry name" value="AraC_binding"/>
    <property type="match status" value="1"/>
</dbReference>
<dbReference type="RefSeq" id="WP_135672389.1">
    <property type="nucleotide sequence ID" value="NZ_RQGN01000101.1"/>
</dbReference>
<dbReference type="OrthoDB" id="9799319at2"/>
<accession>A0A5F2AYD1</accession>
<dbReference type="Gene3D" id="1.10.10.60">
    <property type="entry name" value="Homeodomain-like"/>
    <property type="match status" value="1"/>
</dbReference>
<reference evidence="5 6" key="1">
    <citation type="journal article" date="2019" name="PLoS Negl. Trop. Dis.">
        <title>Revisiting the worldwide diversity of Leptospira species in the environment.</title>
        <authorList>
            <person name="Vincent A.T."/>
            <person name="Schiettekatte O."/>
            <person name="Bourhy P."/>
            <person name="Veyrier F.J."/>
            <person name="Picardeau M."/>
        </authorList>
    </citation>
    <scope>NUCLEOTIDE SEQUENCE [LARGE SCALE GENOMIC DNA]</scope>
    <source>
        <strain evidence="5 6">201702444</strain>
    </source>
</reference>
<gene>
    <name evidence="5" type="ORF">EHQ76_18740</name>
</gene>
<dbReference type="Pfam" id="PF12833">
    <property type="entry name" value="HTH_18"/>
    <property type="match status" value="1"/>
</dbReference>
<evidence type="ECO:0000313" key="5">
    <source>
        <dbReference type="EMBL" id="TGL93102.1"/>
    </source>
</evidence>
<keyword evidence="1" id="KW-0805">Transcription regulation</keyword>
<dbReference type="PANTHER" id="PTHR43280:SF32">
    <property type="entry name" value="TRANSCRIPTIONAL REGULATORY PROTEIN"/>
    <property type="match status" value="1"/>
</dbReference>
<dbReference type="SUPFAM" id="SSF51215">
    <property type="entry name" value="Regulatory protein AraC"/>
    <property type="match status" value="1"/>
</dbReference>
<sequence>MSKTEIKPPVFDLAESLPAKKDPLFYVGRLEDLPPSFREYDSSHRHTYFALFFFREGKGTHTIDFREMPIDSNSLFFLKPGQVHSWKFQKQIRGYALKIAPEFYSELGETMNALREFPFFSFENDLPKITVEDPQRLSSDFQRLAEEHGSASDPRMLFALIQVILHQVKKEYENSVRILGTNKNSSVVVSFQGLLEEHFLKERNTNFYSRRLGIAPNTLNRICHDSLGKSVKSVIHERVTLEIKRLLLHSNLNITQISYELGFEDIAYFSRYFKLRSGFSPERFRESRTKNTTK</sequence>
<dbReference type="SUPFAM" id="SSF46689">
    <property type="entry name" value="Homeodomain-like"/>
    <property type="match status" value="1"/>
</dbReference>
<evidence type="ECO:0000313" key="6">
    <source>
        <dbReference type="Proteomes" id="UP000298429"/>
    </source>
</evidence>
<dbReference type="PROSITE" id="PS01124">
    <property type="entry name" value="HTH_ARAC_FAMILY_2"/>
    <property type="match status" value="1"/>
</dbReference>